<dbReference type="SMART" id="SM00470">
    <property type="entry name" value="ParB"/>
    <property type="match status" value="1"/>
</dbReference>
<evidence type="ECO:0000313" key="5">
    <source>
        <dbReference type="Proteomes" id="UP000286907"/>
    </source>
</evidence>
<dbReference type="InterPro" id="IPR041468">
    <property type="entry name" value="HTH_ParB/Spo0J"/>
</dbReference>
<dbReference type="Pfam" id="PF17762">
    <property type="entry name" value="HTH_ParB"/>
    <property type="match status" value="1"/>
</dbReference>
<feature type="domain" description="HTH cro/C1-type" evidence="3">
    <location>
        <begin position="144"/>
        <end position="171"/>
    </location>
</feature>
<dbReference type="InterPro" id="IPR004437">
    <property type="entry name" value="ParB/RepB/Spo0J"/>
</dbReference>
<gene>
    <name evidence="4" type="ORF">DLJ48_03765</name>
</gene>
<dbReference type="EMBL" id="CP029684">
    <property type="protein sequence ID" value="QAS69696.1"/>
    <property type="molecule type" value="Genomic_DNA"/>
</dbReference>
<sequence length="294" mass="32532">MANKRGLGRGMDALFSDEADKKEAQVVDKVADKKDQDNVVLKIAITSLEANPFQPRKTFDQAALSELADSLKESGLIQPIVVRKHGDKYQIVAGERRFRAARSAELTQVPVIVKSLSDNAMMALSIIENLQREDLNPIEEAQGINAYMKQLTLTQAQAAEKLGKSRAAIANTLRLLNLPAQVQQLIIEGQLSMGHARALLGLDAQSDMLLLADKAIKQQLSVRQIEDIVRHTASSKQKTNAKKPSNSIYIQAIEQQLEDKFSTKISLSKKKLEINFANKDELNRILDLLGVDLN</sequence>
<evidence type="ECO:0000256" key="1">
    <source>
        <dbReference type="ARBA" id="ARBA00006295"/>
    </source>
</evidence>
<dbReference type="NCBIfam" id="TIGR00180">
    <property type="entry name" value="parB_part"/>
    <property type="match status" value="1"/>
</dbReference>
<accession>A0ABX5QLT0</accession>
<dbReference type="PANTHER" id="PTHR33375">
    <property type="entry name" value="CHROMOSOME-PARTITIONING PROTEIN PARB-RELATED"/>
    <property type="match status" value="1"/>
</dbReference>
<dbReference type="InterPro" id="IPR050336">
    <property type="entry name" value="Chromosome_partition/occlusion"/>
</dbReference>
<reference evidence="4 5" key="1">
    <citation type="journal article" date="2019" name="Syst. Appl. Microbiol.">
        <title>Oenococcus sicerae sp. nov., isolated from French cider.</title>
        <authorList>
            <person name="Cousin F.J."/>
            <person name="Le Guellec R."/>
            <person name="Chagnot C."/>
            <person name="Goux D."/>
            <person name="Dalmasso M."/>
            <person name="Laplace J.M."/>
            <person name="Cretenet M."/>
        </authorList>
    </citation>
    <scope>NUCLEOTIDE SEQUENCE [LARGE SCALE GENOMIC DNA]</scope>
    <source>
        <strain evidence="4 5">UCMA 15228</strain>
    </source>
</reference>
<name>A0ABX5QLT0_9LACO</name>
<dbReference type="Pfam" id="PF02195">
    <property type="entry name" value="ParB_N"/>
    <property type="match status" value="1"/>
</dbReference>
<proteinExistence type="inferred from homology"/>
<dbReference type="Gene3D" id="1.10.10.2830">
    <property type="match status" value="1"/>
</dbReference>
<dbReference type="RefSeq" id="WP_128686033.1">
    <property type="nucleotide sequence ID" value="NZ_CP029684.2"/>
</dbReference>
<dbReference type="PROSITE" id="PS50943">
    <property type="entry name" value="HTH_CROC1"/>
    <property type="match status" value="1"/>
</dbReference>
<comment type="similarity">
    <text evidence="1">Belongs to the ParB family.</text>
</comment>
<evidence type="ECO:0000313" key="4">
    <source>
        <dbReference type="EMBL" id="QAS69696.1"/>
    </source>
</evidence>
<dbReference type="InterPro" id="IPR001387">
    <property type="entry name" value="Cro/C1-type_HTH"/>
</dbReference>
<keyword evidence="5" id="KW-1185">Reference proteome</keyword>
<dbReference type="Gene3D" id="3.90.1530.30">
    <property type="match status" value="1"/>
</dbReference>
<dbReference type="SUPFAM" id="SSF110849">
    <property type="entry name" value="ParB/Sulfiredoxin"/>
    <property type="match status" value="1"/>
</dbReference>
<dbReference type="InterPro" id="IPR036086">
    <property type="entry name" value="ParB/Sulfiredoxin_sf"/>
</dbReference>
<evidence type="ECO:0000256" key="2">
    <source>
        <dbReference type="ARBA" id="ARBA00022829"/>
    </source>
</evidence>
<dbReference type="Proteomes" id="UP000286907">
    <property type="component" value="Chromosome"/>
</dbReference>
<organism evidence="4 5">
    <name type="scientific">Oenococcus sicerae</name>
    <dbReference type="NCBI Taxonomy" id="2203724"/>
    <lineage>
        <taxon>Bacteria</taxon>
        <taxon>Bacillati</taxon>
        <taxon>Bacillota</taxon>
        <taxon>Bacilli</taxon>
        <taxon>Lactobacillales</taxon>
        <taxon>Lactobacillaceae</taxon>
        <taxon>Oenococcus</taxon>
    </lineage>
</organism>
<evidence type="ECO:0000259" key="3">
    <source>
        <dbReference type="PROSITE" id="PS50943"/>
    </source>
</evidence>
<protein>
    <submittedName>
        <fullName evidence="4">ParB/RepB/Spo0J family partition protein</fullName>
    </submittedName>
</protein>
<dbReference type="CDD" id="cd16393">
    <property type="entry name" value="SPO0J_N"/>
    <property type="match status" value="1"/>
</dbReference>
<dbReference type="InterPro" id="IPR003115">
    <property type="entry name" value="ParB_N"/>
</dbReference>
<dbReference type="PANTHER" id="PTHR33375:SF1">
    <property type="entry name" value="CHROMOSOME-PARTITIONING PROTEIN PARB-RELATED"/>
    <property type="match status" value="1"/>
</dbReference>
<dbReference type="SUPFAM" id="SSF109709">
    <property type="entry name" value="KorB DNA-binding domain-like"/>
    <property type="match status" value="1"/>
</dbReference>
<keyword evidence="2" id="KW-0159">Chromosome partition</keyword>